<sequence length="130" mass="13226">MSVPPNMMSAGPAIPPPPMGAPMAPPPPGGMVPPAVAALPGVSQLAQAQTMQMMDHQRQMQMMQEEMQKQIMMLVASLPTSNPAGEAAVSTPMSPMMSGNNMDMGGAPATPAMPMPPAPPGMMSGAPGAY</sequence>
<evidence type="ECO:0000256" key="1">
    <source>
        <dbReference type="SAM" id="MobiDB-lite"/>
    </source>
</evidence>
<reference evidence="2" key="1">
    <citation type="submission" date="2020-05" db="EMBL/GenBank/DDBJ databases">
        <authorList>
            <person name="Chiriac C."/>
            <person name="Salcher M."/>
            <person name="Ghai R."/>
            <person name="Kavagutti S V."/>
        </authorList>
    </citation>
    <scope>NUCLEOTIDE SEQUENCE</scope>
</reference>
<accession>A0A6J5R3V6</accession>
<feature type="region of interest" description="Disordered" evidence="1">
    <location>
        <begin position="81"/>
        <end position="110"/>
    </location>
</feature>
<feature type="compositionally biased region" description="Polar residues" evidence="1">
    <location>
        <begin position="91"/>
        <end position="101"/>
    </location>
</feature>
<evidence type="ECO:0000313" key="2">
    <source>
        <dbReference type="EMBL" id="CAB4187495.1"/>
    </source>
</evidence>
<name>A0A6J5R3V6_9CAUD</name>
<dbReference type="EMBL" id="LR797105">
    <property type="protein sequence ID" value="CAB4187495.1"/>
    <property type="molecule type" value="Genomic_DNA"/>
</dbReference>
<proteinExistence type="predicted"/>
<protein>
    <submittedName>
        <fullName evidence="2">Uncharacterized protein</fullName>
    </submittedName>
</protein>
<gene>
    <name evidence="2" type="ORF">UFOVP1158_26</name>
</gene>
<organism evidence="2">
    <name type="scientific">uncultured Caudovirales phage</name>
    <dbReference type="NCBI Taxonomy" id="2100421"/>
    <lineage>
        <taxon>Viruses</taxon>
        <taxon>Duplodnaviria</taxon>
        <taxon>Heunggongvirae</taxon>
        <taxon>Uroviricota</taxon>
        <taxon>Caudoviricetes</taxon>
        <taxon>Peduoviridae</taxon>
        <taxon>Maltschvirus</taxon>
        <taxon>Maltschvirus maltsch</taxon>
    </lineage>
</organism>